<organism evidence="2 3">
    <name type="scientific">Aliidiomarina sanyensis</name>
    <dbReference type="NCBI Taxonomy" id="1249555"/>
    <lineage>
        <taxon>Bacteria</taxon>
        <taxon>Pseudomonadati</taxon>
        <taxon>Pseudomonadota</taxon>
        <taxon>Gammaproteobacteria</taxon>
        <taxon>Alteromonadales</taxon>
        <taxon>Idiomarinaceae</taxon>
        <taxon>Aliidiomarina</taxon>
    </lineage>
</organism>
<sequence length="93" mass="10382">MRMMKQRPVQTLLSIGAGLVLWSLLATAQAEEVKPFQLGFVGYGVSVDDGNRENEFSGPGISFQAAVSDSGRLGFRWDYGFRQTNAVRWLQRI</sequence>
<evidence type="ECO:0000313" key="3">
    <source>
        <dbReference type="Proteomes" id="UP000288405"/>
    </source>
</evidence>
<feature type="signal peptide" evidence="1">
    <location>
        <begin position="1"/>
        <end position="28"/>
    </location>
</feature>
<comment type="caution">
    <text evidence="2">The sequence shown here is derived from an EMBL/GenBank/DDBJ whole genome shotgun (WGS) entry which is preliminary data.</text>
</comment>
<keyword evidence="3" id="KW-1185">Reference proteome</keyword>
<feature type="chain" id="PRO_5019435377" description="Outer membrane protein beta-barrel domain-containing protein" evidence="1">
    <location>
        <begin position="29"/>
        <end position="93"/>
    </location>
</feature>
<accession>A0A432WBP8</accession>
<dbReference type="Proteomes" id="UP000288405">
    <property type="component" value="Unassembled WGS sequence"/>
</dbReference>
<proteinExistence type="predicted"/>
<evidence type="ECO:0008006" key="4">
    <source>
        <dbReference type="Google" id="ProtNLM"/>
    </source>
</evidence>
<evidence type="ECO:0000313" key="2">
    <source>
        <dbReference type="EMBL" id="RUO28748.1"/>
    </source>
</evidence>
<reference evidence="2 3" key="1">
    <citation type="journal article" date="2011" name="Front. Microbiol.">
        <title>Genomic signatures of strain selection and enhancement in Bacillus atrophaeus var. globigii, a historical biowarfare simulant.</title>
        <authorList>
            <person name="Gibbons H.S."/>
            <person name="Broomall S.M."/>
            <person name="McNew L.A."/>
            <person name="Daligault H."/>
            <person name="Chapman C."/>
            <person name="Bruce D."/>
            <person name="Karavis M."/>
            <person name="Krepps M."/>
            <person name="McGregor P.A."/>
            <person name="Hong C."/>
            <person name="Park K.H."/>
            <person name="Akmal A."/>
            <person name="Feldman A."/>
            <person name="Lin J.S."/>
            <person name="Chang W.E."/>
            <person name="Higgs B.W."/>
            <person name="Demirev P."/>
            <person name="Lindquist J."/>
            <person name="Liem A."/>
            <person name="Fochler E."/>
            <person name="Read T.D."/>
            <person name="Tapia R."/>
            <person name="Johnson S."/>
            <person name="Bishop-Lilly K.A."/>
            <person name="Detter C."/>
            <person name="Han C."/>
            <person name="Sozhamannan S."/>
            <person name="Rosenzweig C.N."/>
            <person name="Skowronski E.W."/>
        </authorList>
    </citation>
    <scope>NUCLEOTIDE SEQUENCE [LARGE SCALE GENOMIC DNA]</scope>
    <source>
        <strain evidence="2 3">GYP-17</strain>
    </source>
</reference>
<dbReference type="EMBL" id="PIPM01000015">
    <property type="protein sequence ID" value="RUO28748.1"/>
    <property type="molecule type" value="Genomic_DNA"/>
</dbReference>
<name>A0A432WBP8_9GAMM</name>
<dbReference type="AlphaFoldDB" id="A0A432WBP8"/>
<protein>
    <recommendedName>
        <fullName evidence="4">Outer membrane protein beta-barrel domain-containing protein</fullName>
    </recommendedName>
</protein>
<gene>
    <name evidence="2" type="ORF">CWE11_10625</name>
</gene>
<dbReference type="RefSeq" id="WP_126777602.1">
    <property type="nucleotide sequence ID" value="NZ_PIPM01000015.1"/>
</dbReference>
<keyword evidence="1" id="KW-0732">Signal</keyword>
<evidence type="ECO:0000256" key="1">
    <source>
        <dbReference type="SAM" id="SignalP"/>
    </source>
</evidence>